<accession>W9RTD4</accession>
<feature type="domain" description="POPLD" evidence="6">
    <location>
        <begin position="500"/>
        <end position="575"/>
    </location>
</feature>
<gene>
    <name evidence="8" type="ORF">L484_003121</name>
</gene>
<dbReference type="InterPro" id="IPR012590">
    <property type="entry name" value="POPLD_dom"/>
</dbReference>
<dbReference type="Pfam" id="PF06978">
    <property type="entry name" value="POP1_N"/>
    <property type="match status" value="1"/>
</dbReference>
<keyword evidence="9" id="KW-1185">Reference proteome</keyword>
<reference evidence="9" key="1">
    <citation type="submission" date="2013-01" db="EMBL/GenBank/DDBJ databases">
        <title>Draft Genome Sequence of a Mulberry Tree, Morus notabilis C.K. Schneid.</title>
        <authorList>
            <person name="He N."/>
            <person name="Zhao S."/>
        </authorList>
    </citation>
    <scope>NUCLEOTIDE SEQUENCE</scope>
</reference>
<evidence type="ECO:0000256" key="4">
    <source>
        <dbReference type="SAM" id="MobiDB-lite"/>
    </source>
</evidence>
<evidence type="ECO:0000256" key="1">
    <source>
        <dbReference type="ARBA" id="ARBA00004123"/>
    </source>
</evidence>
<dbReference type="PANTHER" id="PTHR22731">
    <property type="entry name" value="RIBONUCLEASES P/MRP PROTEIN SUBUNIT POP1"/>
    <property type="match status" value="1"/>
</dbReference>
<evidence type="ECO:0000256" key="3">
    <source>
        <dbReference type="ARBA" id="ARBA00023242"/>
    </source>
</evidence>
<dbReference type="Pfam" id="PF08170">
    <property type="entry name" value="POPLD"/>
    <property type="match status" value="1"/>
</dbReference>
<dbReference type="InterPro" id="IPR009723">
    <property type="entry name" value="Pop1_N"/>
</dbReference>
<feature type="domain" description="POP1 C-terminal" evidence="7">
    <location>
        <begin position="753"/>
        <end position="843"/>
    </location>
</feature>
<dbReference type="GO" id="GO:0000172">
    <property type="term" value="C:ribonuclease MRP complex"/>
    <property type="evidence" value="ECO:0007669"/>
    <property type="project" value="InterPro"/>
</dbReference>
<dbReference type="OrthoDB" id="442863at2759"/>
<dbReference type="InterPro" id="IPR039182">
    <property type="entry name" value="Pop1"/>
</dbReference>
<dbReference type="EMBL" id="KE345588">
    <property type="protein sequence ID" value="EXC07677.1"/>
    <property type="molecule type" value="Genomic_DNA"/>
</dbReference>
<evidence type="ECO:0000256" key="2">
    <source>
        <dbReference type="ARBA" id="ARBA00022694"/>
    </source>
</evidence>
<sequence>MASTKRLQPPLSSSAALPPPKINVQKFSESRAAELESLHSIVADRLHGDFRSNRGKRRRTTAFDSKAARRRRKRQRNDISKKKNDDGDDIRVPRRIRRRAQLRMNPERGFSTAGDGTKRLRTHVWHAKRFTMTKLWGYYLPLGLHGRGRGSRALLKWFRDGVIVHDASYHVALQLEGPEDSLLSILRMVLEPSPSARSSGISNSVISGAVYENAMLHHIGAPVSKPIAPVTYMWRPCCLLDEHKDVVGIDDQGFKKAESTESRSCFRQLWVWIHASAFNEGYGALKFACQNEMVERGVSVNCFSLEGQLAKLEVMGSNAFKLLQKTLSITWILEDSLQRGKRSVAEADDDSQLKKFSVLDNEDLIASKAVLSLSVMDPRATTKIRTANVQESTSGDMVDDVTENEIRGHTDVVEISDRSKESFSLWSEPGEDNTLSCSSLWDASFGVISPLEESVLCQEKNELHKNFFCLNDPNPTKVHCSRCCPILLLKDENKKGLTIGWSIILPLSWVKAFWVPLVSKGAHAIGLREKHWVASEIGLPYFPSDFPDCNAYTCLKATEVADSNLKEELLPPAIRLLRIPIPPPWDSVWFTLKRVLKIVEDPKICREQSQDSGNLIGDSEHACCDDRLLLGHDSSNVFVARTSSSLTNFLNEIKCNHLLLFPQVVRKTCFSKLAKDESKLGQAKIGFSNIVYNNKLCFLRVLLRAYKEGSFDDGAVVCAPRLTDITLWTSSPENIERRLQLQLSQSAVTSYFKEQSSGKWELQIPEYNTVSESHRLPIGFVTTGFVRGSKKLMAEAFCEAVLLAHLREEQWSDLPAKRRRKEIYVLVRNLRSTTYRLALATIVLEHQEDDVEFL</sequence>
<name>W9RTD4_9ROSA</name>
<comment type="subcellular location">
    <subcellularLocation>
        <location evidence="1">Nucleus</location>
    </subcellularLocation>
</comment>
<dbReference type="STRING" id="981085.W9RTD4"/>
<feature type="region of interest" description="Disordered" evidence="4">
    <location>
        <begin position="49"/>
        <end position="93"/>
    </location>
</feature>
<protein>
    <submittedName>
        <fullName evidence="8">Ribonucleases P/MRP protein subunit POP1</fullName>
    </submittedName>
</protein>
<evidence type="ECO:0000259" key="5">
    <source>
        <dbReference type="Pfam" id="PF06978"/>
    </source>
</evidence>
<dbReference type="eggNOG" id="KOG3322">
    <property type="taxonomic scope" value="Eukaryota"/>
</dbReference>
<dbReference type="KEGG" id="mnt:21386665"/>
<dbReference type="GO" id="GO:0005655">
    <property type="term" value="C:nucleolar ribonuclease P complex"/>
    <property type="evidence" value="ECO:0007669"/>
    <property type="project" value="InterPro"/>
</dbReference>
<dbReference type="Pfam" id="PF22770">
    <property type="entry name" value="POP1_C"/>
    <property type="match status" value="1"/>
</dbReference>
<feature type="compositionally biased region" description="Basic and acidic residues" evidence="4">
    <location>
        <begin position="76"/>
        <end position="92"/>
    </location>
</feature>
<evidence type="ECO:0000259" key="7">
    <source>
        <dbReference type="Pfam" id="PF22770"/>
    </source>
</evidence>
<dbReference type="Proteomes" id="UP000030645">
    <property type="component" value="Unassembled WGS sequence"/>
</dbReference>
<feature type="region of interest" description="Disordered" evidence="4">
    <location>
        <begin position="1"/>
        <end position="22"/>
    </location>
</feature>
<keyword evidence="2" id="KW-0819">tRNA processing</keyword>
<dbReference type="InterPro" id="IPR055079">
    <property type="entry name" value="POP1_C"/>
</dbReference>
<keyword evidence="3" id="KW-0539">Nucleus</keyword>
<dbReference type="PANTHER" id="PTHR22731:SF3">
    <property type="entry name" value="RIBONUCLEASES P_MRP PROTEIN SUBUNIT POP1"/>
    <property type="match status" value="1"/>
</dbReference>
<dbReference type="AlphaFoldDB" id="W9RTD4"/>
<evidence type="ECO:0000313" key="9">
    <source>
        <dbReference type="Proteomes" id="UP000030645"/>
    </source>
</evidence>
<feature type="domain" description="Pop1 N-terminal" evidence="5">
    <location>
        <begin position="120"/>
        <end position="177"/>
    </location>
</feature>
<proteinExistence type="predicted"/>
<organism evidence="8 9">
    <name type="scientific">Morus notabilis</name>
    <dbReference type="NCBI Taxonomy" id="981085"/>
    <lineage>
        <taxon>Eukaryota</taxon>
        <taxon>Viridiplantae</taxon>
        <taxon>Streptophyta</taxon>
        <taxon>Embryophyta</taxon>
        <taxon>Tracheophyta</taxon>
        <taxon>Spermatophyta</taxon>
        <taxon>Magnoliopsida</taxon>
        <taxon>eudicotyledons</taxon>
        <taxon>Gunneridae</taxon>
        <taxon>Pentapetalae</taxon>
        <taxon>rosids</taxon>
        <taxon>fabids</taxon>
        <taxon>Rosales</taxon>
        <taxon>Moraceae</taxon>
        <taxon>Moreae</taxon>
        <taxon>Morus</taxon>
    </lineage>
</organism>
<dbReference type="GO" id="GO:0001682">
    <property type="term" value="P:tRNA 5'-leader removal"/>
    <property type="evidence" value="ECO:0007669"/>
    <property type="project" value="InterPro"/>
</dbReference>
<evidence type="ECO:0000259" key="6">
    <source>
        <dbReference type="Pfam" id="PF08170"/>
    </source>
</evidence>
<evidence type="ECO:0000313" key="8">
    <source>
        <dbReference type="EMBL" id="EXC07677.1"/>
    </source>
</evidence>